<dbReference type="Pfam" id="PF00069">
    <property type="entry name" value="Pkinase"/>
    <property type="match status" value="1"/>
</dbReference>
<keyword evidence="8" id="KW-1185">Reference proteome</keyword>
<feature type="compositionally biased region" description="Low complexity" evidence="5">
    <location>
        <begin position="312"/>
        <end position="323"/>
    </location>
</feature>
<evidence type="ECO:0000256" key="4">
    <source>
        <dbReference type="ARBA" id="ARBA00022840"/>
    </source>
</evidence>
<dbReference type="RefSeq" id="WP_184392987.1">
    <property type="nucleotide sequence ID" value="NZ_JACHDB010000001.1"/>
</dbReference>
<dbReference type="EMBL" id="JACHDB010000001">
    <property type="protein sequence ID" value="MBB5433331.1"/>
    <property type="molecule type" value="Genomic_DNA"/>
</dbReference>
<sequence>MTEIRPLRTGDPERIGPYRLTGFLGRGGQGAVFLGEAEDGSRAAVKVLDAEWAEDPEYRRRFVREAAAARRVASFCTAQVVGADVHAERPYIASEYVPGPTLREAVEKDGPRTGADLERLAVATATALAAVHGAGIEHRDLKPGNVLLAPDGPRVIDFGIARVADVSGTHSGSLIGTPGYMAPERIAGEPAGSPAHPGAADVFSWGAVMLYAATGRAAFEGDSVPNVMHRVLHEDPDLSGVEEPLRGLLARCLSKDPERRPDSSELLLDLLGRPAADSGPAAGPTAGPTAAAAEPETAPETGSGRTGGPGRDGAAPGSPAAPRTGRRALRPALLSAAALVLLAAALGGYLALGPGAAPPQERPAAAAASDPGRTDGAAEPGASPSEPGAASASATASSGKDRDGDGEKPEDDAEGEDGGGEESPEPDGPVFPDAFAGSWTGTDRDGGTGHVLTVPPESRTASLVSGDGECTWSFTAVRKNDRGGYNATMTSDRGCGPHTTSSLWIEEGTLLVHMHGVPGNHEAKWFDLTRG</sequence>
<gene>
    <name evidence="7" type="ORF">HDA36_003415</name>
</gene>
<name>A0A7W8VEB2_9ACTN</name>
<dbReference type="CDD" id="cd14014">
    <property type="entry name" value="STKc_PknB_like"/>
    <property type="match status" value="1"/>
</dbReference>
<keyword evidence="4" id="KW-0067">ATP-binding</keyword>
<accession>A0A7W8VEB2</accession>
<dbReference type="PROSITE" id="PS50011">
    <property type="entry name" value="PROTEIN_KINASE_DOM"/>
    <property type="match status" value="1"/>
</dbReference>
<comment type="caution">
    <text evidence="7">The sequence shown here is derived from an EMBL/GenBank/DDBJ whole genome shotgun (WGS) entry which is preliminary data.</text>
</comment>
<proteinExistence type="predicted"/>
<evidence type="ECO:0000256" key="2">
    <source>
        <dbReference type="ARBA" id="ARBA00022741"/>
    </source>
</evidence>
<evidence type="ECO:0000259" key="6">
    <source>
        <dbReference type="PROSITE" id="PS50011"/>
    </source>
</evidence>
<keyword evidence="3" id="KW-0418">Kinase</keyword>
<dbReference type="Proteomes" id="UP000572635">
    <property type="component" value="Unassembled WGS sequence"/>
</dbReference>
<keyword evidence="1" id="KW-0808">Transferase</keyword>
<feature type="region of interest" description="Disordered" evidence="5">
    <location>
        <begin position="357"/>
        <end position="450"/>
    </location>
</feature>
<dbReference type="Gene3D" id="1.10.510.10">
    <property type="entry name" value="Transferase(Phosphotransferase) domain 1"/>
    <property type="match status" value="1"/>
</dbReference>
<organism evidence="7 8">
    <name type="scientific">Nocardiopsis composta</name>
    <dbReference type="NCBI Taxonomy" id="157465"/>
    <lineage>
        <taxon>Bacteria</taxon>
        <taxon>Bacillati</taxon>
        <taxon>Actinomycetota</taxon>
        <taxon>Actinomycetes</taxon>
        <taxon>Streptosporangiales</taxon>
        <taxon>Nocardiopsidaceae</taxon>
        <taxon>Nocardiopsis</taxon>
    </lineage>
</organism>
<protein>
    <recommendedName>
        <fullName evidence="6">Protein kinase domain-containing protein</fullName>
    </recommendedName>
</protein>
<keyword evidence="2" id="KW-0547">Nucleotide-binding</keyword>
<dbReference type="InterPro" id="IPR000719">
    <property type="entry name" value="Prot_kinase_dom"/>
</dbReference>
<dbReference type="PANTHER" id="PTHR43289:SF34">
    <property type="entry name" value="SERINE_THREONINE-PROTEIN KINASE YBDM-RELATED"/>
    <property type="match status" value="1"/>
</dbReference>
<feature type="compositionally biased region" description="Acidic residues" evidence="5">
    <location>
        <begin position="408"/>
        <end position="425"/>
    </location>
</feature>
<dbReference type="InterPro" id="IPR008271">
    <property type="entry name" value="Ser/Thr_kinase_AS"/>
</dbReference>
<dbReference type="SMART" id="SM00220">
    <property type="entry name" value="S_TKc"/>
    <property type="match status" value="1"/>
</dbReference>
<dbReference type="PROSITE" id="PS00108">
    <property type="entry name" value="PROTEIN_KINASE_ST"/>
    <property type="match status" value="1"/>
</dbReference>
<dbReference type="SUPFAM" id="SSF56112">
    <property type="entry name" value="Protein kinase-like (PK-like)"/>
    <property type="match status" value="1"/>
</dbReference>
<evidence type="ECO:0000313" key="7">
    <source>
        <dbReference type="EMBL" id="MBB5433331.1"/>
    </source>
</evidence>
<dbReference type="AlphaFoldDB" id="A0A7W8VEB2"/>
<feature type="region of interest" description="Disordered" evidence="5">
    <location>
        <begin position="273"/>
        <end position="324"/>
    </location>
</feature>
<evidence type="ECO:0000256" key="5">
    <source>
        <dbReference type="SAM" id="MobiDB-lite"/>
    </source>
</evidence>
<feature type="domain" description="Protein kinase" evidence="6">
    <location>
        <begin position="18"/>
        <end position="276"/>
    </location>
</feature>
<dbReference type="PANTHER" id="PTHR43289">
    <property type="entry name" value="MITOGEN-ACTIVATED PROTEIN KINASE KINASE KINASE 20-RELATED"/>
    <property type="match status" value="1"/>
</dbReference>
<feature type="compositionally biased region" description="Low complexity" evidence="5">
    <location>
        <begin position="362"/>
        <end position="398"/>
    </location>
</feature>
<dbReference type="InterPro" id="IPR011009">
    <property type="entry name" value="Kinase-like_dom_sf"/>
</dbReference>
<dbReference type="Gene3D" id="3.30.200.20">
    <property type="entry name" value="Phosphorylase Kinase, domain 1"/>
    <property type="match status" value="1"/>
</dbReference>
<dbReference type="GO" id="GO:0005524">
    <property type="term" value="F:ATP binding"/>
    <property type="evidence" value="ECO:0007669"/>
    <property type="project" value="UniProtKB-KW"/>
</dbReference>
<evidence type="ECO:0000256" key="3">
    <source>
        <dbReference type="ARBA" id="ARBA00022777"/>
    </source>
</evidence>
<evidence type="ECO:0000256" key="1">
    <source>
        <dbReference type="ARBA" id="ARBA00022679"/>
    </source>
</evidence>
<dbReference type="GO" id="GO:0004674">
    <property type="term" value="F:protein serine/threonine kinase activity"/>
    <property type="evidence" value="ECO:0007669"/>
    <property type="project" value="TreeGrafter"/>
</dbReference>
<evidence type="ECO:0000313" key="8">
    <source>
        <dbReference type="Proteomes" id="UP000572635"/>
    </source>
</evidence>
<feature type="compositionally biased region" description="Low complexity" evidence="5">
    <location>
        <begin position="274"/>
        <end position="303"/>
    </location>
</feature>
<reference evidence="7 8" key="1">
    <citation type="submission" date="2020-08" db="EMBL/GenBank/DDBJ databases">
        <title>Sequencing the genomes of 1000 actinobacteria strains.</title>
        <authorList>
            <person name="Klenk H.-P."/>
        </authorList>
    </citation>
    <scope>NUCLEOTIDE SEQUENCE [LARGE SCALE GENOMIC DNA]</scope>
    <source>
        <strain evidence="7 8">DSM 44551</strain>
    </source>
</reference>